<keyword evidence="4" id="KW-0865">Zymogen</keyword>
<dbReference type="AlphaFoldDB" id="A0AAE9Y7B9"/>
<dbReference type="InterPro" id="IPR029055">
    <property type="entry name" value="Ntn_hydrolases_N"/>
</dbReference>
<dbReference type="KEGG" id="ima:PO878_06035"/>
<evidence type="ECO:0000256" key="1">
    <source>
        <dbReference type="ARBA" id="ARBA00006586"/>
    </source>
</evidence>
<organism evidence="5 6">
    <name type="scientific">Iamia majanohamensis</name>
    <dbReference type="NCBI Taxonomy" id="467976"/>
    <lineage>
        <taxon>Bacteria</taxon>
        <taxon>Bacillati</taxon>
        <taxon>Actinomycetota</taxon>
        <taxon>Acidimicrobiia</taxon>
        <taxon>Acidimicrobiales</taxon>
        <taxon>Iamiaceae</taxon>
        <taxon>Iamia</taxon>
    </lineage>
</organism>
<dbReference type="InterPro" id="IPR043146">
    <property type="entry name" value="Penicillin_amidase_N_B-knob"/>
</dbReference>
<keyword evidence="6" id="KW-1185">Reference proteome</keyword>
<dbReference type="InterPro" id="IPR023343">
    <property type="entry name" value="Penicillin_amidase_dom1"/>
</dbReference>
<dbReference type="SUPFAM" id="SSF56235">
    <property type="entry name" value="N-terminal nucleophile aminohydrolases (Ntn hydrolases)"/>
    <property type="match status" value="1"/>
</dbReference>
<dbReference type="Gene3D" id="3.60.20.10">
    <property type="entry name" value="Glutamine Phosphoribosylpyrophosphate, subunit 1, domain 1"/>
    <property type="match status" value="1"/>
</dbReference>
<name>A0AAE9Y7B9_9ACTN</name>
<gene>
    <name evidence="5" type="ORF">PO878_06035</name>
</gene>
<reference evidence="5" key="1">
    <citation type="submission" date="2023-01" db="EMBL/GenBank/DDBJ databases">
        <title>The diversity of Class Acidimicrobiia in South China Sea sediment environments and the proposal of Iamia marina sp. nov., a novel species of the genus Iamia.</title>
        <authorList>
            <person name="He Y."/>
            <person name="Tian X."/>
        </authorList>
    </citation>
    <scope>NUCLEOTIDE SEQUENCE</scope>
    <source>
        <strain evidence="5">DSM 19957</strain>
    </source>
</reference>
<dbReference type="GO" id="GO:0016811">
    <property type="term" value="F:hydrolase activity, acting on carbon-nitrogen (but not peptide) bonds, in linear amides"/>
    <property type="evidence" value="ECO:0007669"/>
    <property type="project" value="InterPro"/>
</dbReference>
<dbReference type="Pfam" id="PF01804">
    <property type="entry name" value="Penicil_amidase"/>
    <property type="match status" value="1"/>
</dbReference>
<dbReference type="PANTHER" id="PTHR34218">
    <property type="entry name" value="PEPTIDASE S45 PENICILLIN AMIDASE"/>
    <property type="match status" value="1"/>
</dbReference>
<evidence type="ECO:0000256" key="3">
    <source>
        <dbReference type="ARBA" id="ARBA00022801"/>
    </source>
</evidence>
<dbReference type="Proteomes" id="UP001216390">
    <property type="component" value="Chromosome"/>
</dbReference>
<proteinExistence type="inferred from homology"/>
<sequence length="780" mass="83199">MAQEGNGRYTAEVRWTTHGVAHVRADTWGDLGFGQGWACAHDHLPTIADQIVKVRSERARFHGGGPEGAHLASDLGYLALGVVARAEAFRAAQPPELQEMIAGYAAGLDAWREEAVATDALPAWCRGAEWIRPISELDLYAYMGDVALMGSGRNLVGIIGRAEAPGPDGPAPPAPLSALGRGNQEASNGWALGREATASGHGLVVANPHFPWTGEARFWECHLTLPGELDVYGVSLLGSPGVQMGFNRDVAWAHTFSKGHRFTLARLDLVPGRPTSYRHGDDEREMEPTTHAVEVLGDDGEVTRVERTLWRTHHGPMVNLPLLGWGTDTAFTYRDANLDNVEVVQQFLAMDRATSLDDLQARFAEVDGLPWVNTLASDRSGRVWYIDASATPALGAGAQERFRTRVAEDPVAALLFANRVALLDGSDPDDDWVERPGARSPGLVPHDELPQLERTDYVANANDSHWLANPSEPLVGYSVLHGFERVPQSLRTRQNHRVAADLVARGDVTVRSALEAVLDNASLSAELLRDEVLDRLDGVGEVEVDGTLVDVAAAAEVLRGWDGRADLTSVGAALWREVVAGFPEEAQRDGPDLFATPFDPDDPVATPAGLVPAPAEGADPVVGAVAGAVAALARAGVALDAPLGEVQWAQRGEARVPVHGGGEGEGVLNILAPIGALAGTDLEPGPPPLELQGDRTVRTGLRAGGYRCTYGTSFLMAVELTDDGPVAEGLLAYGQSGDPRSPHHVDGTRAYAAKETRPLLFTEEQIRADPELVERTVTGG</sequence>
<keyword evidence="2" id="KW-0732">Signal</keyword>
<dbReference type="RefSeq" id="WP_272737802.1">
    <property type="nucleotide sequence ID" value="NZ_CP116942.1"/>
</dbReference>
<dbReference type="PANTHER" id="PTHR34218:SF3">
    <property type="entry name" value="ACYL-HOMOSERINE LACTONE ACYLASE PVDQ"/>
    <property type="match status" value="1"/>
</dbReference>
<dbReference type="Gene3D" id="1.10.439.10">
    <property type="entry name" value="Penicillin Amidohydrolase, domain 1"/>
    <property type="match status" value="1"/>
</dbReference>
<accession>A0AAE9Y7B9</accession>
<evidence type="ECO:0000313" key="5">
    <source>
        <dbReference type="EMBL" id="WCO68285.1"/>
    </source>
</evidence>
<dbReference type="Gene3D" id="1.10.1400.10">
    <property type="match status" value="1"/>
</dbReference>
<keyword evidence="3" id="KW-0378">Hydrolase</keyword>
<comment type="similarity">
    <text evidence="1">Belongs to the peptidase S45 family.</text>
</comment>
<dbReference type="EMBL" id="CP116942">
    <property type="protein sequence ID" value="WCO68285.1"/>
    <property type="molecule type" value="Genomic_DNA"/>
</dbReference>
<dbReference type="GO" id="GO:0017000">
    <property type="term" value="P:antibiotic biosynthetic process"/>
    <property type="evidence" value="ECO:0007669"/>
    <property type="project" value="InterPro"/>
</dbReference>
<dbReference type="InterPro" id="IPR002692">
    <property type="entry name" value="S45"/>
</dbReference>
<evidence type="ECO:0000256" key="2">
    <source>
        <dbReference type="ARBA" id="ARBA00022729"/>
    </source>
</evidence>
<dbReference type="InterPro" id="IPR043147">
    <property type="entry name" value="Penicillin_amidase_A-knob"/>
</dbReference>
<protein>
    <submittedName>
        <fullName evidence="5">Penicillin acylase family protein</fullName>
    </submittedName>
</protein>
<evidence type="ECO:0000256" key="4">
    <source>
        <dbReference type="ARBA" id="ARBA00023145"/>
    </source>
</evidence>
<dbReference type="Gene3D" id="2.30.120.10">
    <property type="match status" value="1"/>
</dbReference>
<evidence type="ECO:0000313" key="6">
    <source>
        <dbReference type="Proteomes" id="UP001216390"/>
    </source>
</evidence>